<sequence length="120" mass="13687">MAESIIATRSYSFALRIIKLYKHLTQEQREFILAKQVLRSGTSIGANVEEALGGQSKADFRHKLSMALKEARETSYWLRLLKDSDYIKPDAFNSIHGESEELIKILKSIILTSQQKENNS</sequence>
<proteinExistence type="predicted"/>
<dbReference type="STRING" id="709015.GCA_000472485_03362"/>
<dbReference type="KEGG" id="pact:CA264_16650"/>
<dbReference type="Gene3D" id="1.20.1440.60">
    <property type="entry name" value="23S rRNA-intervening sequence"/>
    <property type="match status" value="1"/>
</dbReference>
<dbReference type="RefSeq" id="WP_025608534.1">
    <property type="nucleotide sequence ID" value="NZ_CP021235.1"/>
</dbReference>
<dbReference type="AlphaFoldDB" id="A0A1X9YVL1"/>
<accession>A0A1X9YVL1</accession>
<evidence type="ECO:0000313" key="1">
    <source>
        <dbReference type="EMBL" id="ARS36925.1"/>
    </source>
</evidence>
<keyword evidence="2" id="KW-1185">Reference proteome</keyword>
<dbReference type="PANTHER" id="PTHR38471:SF2">
    <property type="entry name" value="FOUR HELIX BUNDLE PROTEIN"/>
    <property type="match status" value="1"/>
</dbReference>
<gene>
    <name evidence="1" type="ORF">CA264_16650</name>
</gene>
<dbReference type="OrthoDB" id="285993at2"/>
<name>A0A1X9YVL1_9BACT</name>
<protein>
    <submittedName>
        <fullName evidence="1">Four helix bundle protein</fullName>
    </submittedName>
</protein>
<evidence type="ECO:0000313" key="2">
    <source>
        <dbReference type="Proteomes" id="UP000266292"/>
    </source>
</evidence>
<dbReference type="SUPFAM" id="SSF158446">
    <property type="entry name" value="IVS-encoded protein-like"/>
    <property type="match status" value="1"/>
</dbReference>
<dbReference type="Pfam" id="PF05635">
    <property type="entry name" value="23S_rRNA_IVP"/>
    <property type="match status" value="1"/>
</dbReference>
<dbReference type="Proteomes" id="UP000266292">
    <property type="component" value="Chromosome"/>
</dbReference>
<dbReference type="InterPro" id="IPR036583">
    <property type="entry name" value="23S_rRNA_IVS_sf"/>
</dbReference>
<organism evidence="1 2">
    <name type="scientific">Pontibacter actiniarum</name>
    <dbReference type="NCBI Taxonomy" id="323450"/>
    <lineage>
        <taxon>Bacteria</taxon>
        <taxon>Pseudomonadati</taxon>
        <taxon>Bacteroidota</taxon>
        <taxon>Cytophagia</taxon>
        <taxon>Cytophagales</taxon>
        <taxon>Hymenobacteraceae</taxon>
        <taxon>Pontibacter</taxon>
    </lineage>
</organism>
<dbReference type="PANTHER" id="PTHR38471">
    <property type="entry name" value="FOUR HELIX BUNDLE PROTEIN"/>
    <property type="match status" value="1"/>
</dbReference>
<dbReference type="InterPro" id="IPR012657">
    <property type="entry name" value="23S_rRNA-intervening_sequence"/>
</dbReference>
<reference evidence="2" key="1">
    <citation type="submission" date="2017-05" db="EMBL/GenBank/DDBJ databases">
        <authorList>
            <person name="Ray J."/>
            <person name="Price M."/>
            <person name="Deutschbauer A."/>
        </authorList>
    </citation>
    <scope>NUCLEOTIDE SEQUENCE [LARGE SCALE GENOMIC DNA]</scope>
    <source>
        <strain evidence="2">DSM 19842</strain>
    </source>
</reference>
<dbReference type="NCBIfam" id="TIGR02436">
    <property type="entry name" value="four helix bundle protein"/>
    <property type="match status" value="1"/>
</dbReference>
<dbReference type="PIRSF" id="PIRSF035652">
    <property type="entry name" value="CHP02436"/>
    <property type="match status" value="1"/>
</dbReference>
<dbReference type="EMBL" id="CP021235">
    <property type="protein sequence ID" value="ARS36925.1"/>
    <property type="molecule type" value="Genomic_DNA"/>
</dbReference>